<proteinExistence type="predicted"/>
<keyword evidence="2" id="KW-0804">Transcription</keyword>
<organism evidence="4">
    <name type="scientific">Enterobacter hormaechei</name>
    <dbReference type="NCBI Taxonomy" id="158836"/>
    <lineage>
        <taxon>Bacteria</taxon>
        <taxon>Pseudomonadati</taxon>
        <taxon>Pseudomonadota</taxon>
        <taxon>Gammaproteobacteria</taxon>
        <taxon>Enterobacterales</taxon>
        <taxon>Enterobacteriaceae</taxon>
        <taxon>Enterobacter</taxon>
        <taxon>Enterobacter cloacae complex</taxon>
    </lineage>
</organism>
<dbReference type="PROSITE" id="PS51000">
    <property type="entry name" value="HTH_DEOR_2"/>
    <property type="match status" value="1"/>
</dbReference>
<feature type="domain" description="HTH deoR-type" evidence="3">
    <location>
        <begin position="7"/>
        <end position="68"/>
    </location>
</feature>
<evidence type="ECO:0000259" key="3">
    <source>
        <dbReference type="PROSITE" id="PS51000"/>
    </source>
</evidence>
<accession>A0A6G4MR41</accession>
<dbReference type="GO" id="GO:0003700">
    <property type="term" value="F:DNA-binding transcription factor activity"/>
    <property type="evidence" value="ECO:0007669"/>
    <property type="project" value="InterPro"/>
</dbReference>
<evidence type="ECO:0000256" key="2">
    <source>
        <dbReference type="ARBA" id="ARBA00023163"/>
    </source>
</evidence>
<keyword evidence="1" id="KW-0805">Transcription regulation</keyword>
<reference evidence="4" key="1">
    <citation type="submission" date="2020-02" db="EMBL/GenBank/DDBJ databases">
        <title>WGS of Carbapenem-Resistant Enterobacteriaceae.</title>
        <authorList>
            <person name="Tokajian S."/>
            <person name="El Chaar M."/>
            <person name="El Khoury M."/>
        </authorList>
    </citation>
    <scope>NUCLEOTIDE SEQUENCE</scope>
    <source>
        <strain evidence="4">EHM_71</strain>
    </source>
</reference>
<name>A0A6G4MR41_9ENTR</name>
<protein>
    <submittedName>
        <fullName evidence="4">DeoR family transcriptional regulator</fullName>
    </submittedName>
</protein>
<dbReference type="Gene3D" id="1.10.10.10">
    <property type="entry name" value="Winged helix-like DNA-binding domain superfamily/Winged helix DNA-binding domain"/>
    <property type="match status" value="1"/>
</dbReference>
<comment type="caution">
    <text evidence="4">The sequence shown here is derived from an EMBL/GenBank/DDBJ whole genome shotgun (WGS) entry which is preliminary data.</text>
</comment>
<evidence type="ECO:0000256" key="1">
    <source>
        <dbReference type="ARBA" id="ARBA00023015"/>
    </source>
</evidence>
<dbReference type="SUPFAM" id="SSF46785">
    <property type="entry name" value="Winged helix' DNA-binding domain"/>
    <property type="match status" value="1"/>
</dbReference>
<dbReference type="AlphaFoldDB" id="A0A6G4MR41"/>
<dbReference type="InterPro" id="IPR036388">
    <property type="entry name" value="WH-like_DNA-bd_sf"/>
</dbReference>
<gene>
    <name evidence="4" type="ORF">G5635_14565</name>
</gene>
<dbReference type="InterPro" id="IPR036390">
    <property type="entry name" value="WH_DNA-bd_sf"/>
</dbReference>
<evidence type="ECO:0000313" key="4">
    <source>
        <dbReference type="EMBL" id="NGF43626.1"/>
    </source>
</evidence>
<dbReference type="Pfam" id="PF08220">
    <property type="entry name" value="HTH_DeoR"/>
    <property type="match status" value="1"/>
</dbReference>
<sequence>MSGHEVMVQRITAIIAELYQYGFVSCKKMMDEFNISERTLYRDLNRLGDRIVPDGDGIYRLAPAYAKPQALKEQQNLGHVYYGDQRLVFTARTGARCRITLVCHRFRLRYSGDYWHAATRRQFCV</sequence>
<dbReference type="InterPro" id="IPR001034">
    <property type="entry name" value="DeoR_HTH"/>
</dbReference>
<dbReference type="EMBL" id="JAAJRM010000004">
    <property type="protein sequence ID" value="NGF43626.1"/>
    <property type="molecule type" value="Genomic_DNA"/>
</dbReference>